<evidence type="ECO:0000313" key="1">
    <source>
        <dbReference type="EMBL" id="KAJ9128027.1"/>
    </source>
</evidence>
<name>A0ACC2XY51_9TREE</name>
<dbReference type="Proteomes" id="UP001234202">
    <property type="component" value="Unassembled WGS sequence"/>
</dbReference>
<dbReference type="EMBL" id="JASBWV010000001">
    <property type="protein sequence ID" value="KAJ9128027.1"/>
    <property type="molecule type" value="Genomic_DNA"/>
</dbReference>
<sequence>MSTLLALQKDLRQELQLMNEFAEENLKSYQVWHHRLTLITQMEPQLPELVKEIGFIHDSLMPDPKNYHTWAYLNWLYSSFSNLPEERGGNRFSSQSWKAELEWCERMLDSDHRFIRSPSQEGHDWLGEKVQLLSGEDEAKGEVIGRGDGRNNSAWSWRWYLVVARNGAQPDVGAELEYALSQIRTIPHNASAWNYLRGIHKHFKLPLSQSLPAILPYSIIPAPSIISFIPQNPPPVTTPANPDTPLPVPFAIEWLADCKAEQAAAAESSEAYTDAGGLYHELAERWDVMRKT</sequence>
<accession>A0ACC2XY51</accession>
<organism evidence="1 2">
    <name type="scientific">Naganishia onofrii</name>
    <dbReference type="NCBI Taxonomy" id="1851511"/>
    <lineage>
        <taxon>Eukaryota</taxon>
        <taxon>Fungi</taxon>
        <taxon>Dikarya</taxon>
        <taxon>Basidiomycota</taxon>
        <taxon>Agaricomycotina</taxon>
        <taxon>Tremellomycetes</taxon>
        <taxon>Filobasidiales</taxon>
        <taxon>Filobasidiaceae</taxon>
        <taxon>Naganishia</taxon>
    </lineage>
</organism>
<proteinExistence type="predicted"/>
<evidence type="ECO:0000313" key="2">
    <source>
        <dbReference type="Proteomes" id="UP001234202"/>
    </source>
</evidence>
<protein>
    <submittedName>
        <fullName evidence="1">Uncharacterized protein</fullName>
    </submittedName>
</protein>
<reference evidence="1" key="1">
    <citation type="submission" date="2023-04" db="EMBL/GenBank/DDBJ databases">
        <title>Draft Genome sequencing of Naganishia species isolated from polar environments using Oxford Nanopore Technology.</title>
        <authorList>
            <person name="Leo P."/>
            <person name="Venkateswaran K."/>
        </authorList>
    </citation>
    <scope>NUCLEOTIDE SEQUENCE</scope>
    <source>
        <strain evidence="1">DBVPG 5303</strain>
    </source>
</reference>
<keyword evidence="2" id="KW-1185">Reference proteome</keyword>
<gene>
    <name evidence="1" type="ORF">QFC24_000318</name>
</gene>
<comment type="caution">
    <text evidence="1">The sequence shown here is derived from an EMBL/GenBank/DDBJ whole genome shotgun (WGS) entry which is preliminary data.</text>
</comment>